<evidence type="ECO:0000259" key="6">
    <source>
        <dbReference type="PROSITE" id="PS50011"/>
    </source>
</evidence>
<evidence type="ECO:0000256" key="2">
    <source>
        <dbReference type="ARBA" id="ARBA00022679"/>
    </source>
</evidence>
<keyword evidence="5" id="KW-0067">ATP-binding</keyword>
<reference evidence="7" key="2">
    <citation type="submission" date="2023-05" db="EMBL/GenBank/DDBJ databases">
        <authorList>
            <consortium name="Lawrence Berkeley National Laboratory"/>
            <person name="Steindorff A."/>
            <person name="Hensen N."/>
            <person name="Bonometti L."/>
            <person name="Westerberg I."/>
            <person name="Brannstrom I.O."/>
            <person name="Guillou S."/>
            <person name="Cros-Aarteil S."/>
            <person name="Calhoun S."/>
            <person name="Haridas S."/>
            <person name="Kuo A."/>
            <person name="Mondo S."/>
            <person name="Pangilinan J."/>
            <person name="Riley R."/>
            <person name="Labutti K."/>
            <person name="Andreopoulos B."/>
            <person name="Lipzen A."/>
            <person name="Chen C."/>
            <person name="Yanf M."/>
            <person name="Daum C."/>
            <person name="Ng V."/>
            <person name="Clum A."/>
            <person name="Ohm R."/>
            <person name="Martin F."/>
            <person name="Silar P."/>
            <person name="Natvig D."/>
            <person name="Lalanne C."/>
            <person name="Gautier V."/>
            <person name="Ament-Velasquez S.L."/>
            <person name="Kruys A."/>
            <person name="Hutchinson M.I."/>
            <person name="Powell A.J."/>
            <person name="Barry K."/>
            <person name="Miller A.N."/>
            <person name="Grigoriev I.V."/>
            <person name="Debuchy R."/>
            <person name="Gladieux P."/>
            <person name="Thoren M.H."/>
            <person name="Johannesson H."/>
        </authorList>
    </citation>
    <scope>NUCLEOTIDE SEQUENCE</scope>
    <source>
        <strain evidence="7">CBS 990.96</strain>
    </source>
</reference>
<organism evidence="7 8">
    <name type="scientific">Podospora fimiseda</name>
    <dbReference type="NCBI Taxonomy" id="252190"/>
    <lineage>
        <taxon>Eukaryota</taxon>
        <taxon>Fungi</taxon>
        <taxon>Dikarya</taxon>
        <taxon>Ascomycota</taxon>
        <taxon>Pezizomycotina</taxon>
        <taxon>Sordariomycetes</taxon>
        <taxon>Sordariomycetidae</taxon>
        <taxon>Sordariales</taxon>
        <taxon>Podosporaceae</taxon>
        <taxon>Podospora</taxon>
    </lineage>
</organism>
<dbReference type="PANTHER" id="PTHR45646">
    <property type="entry name" value="SERINE/THREONINE-PROTEIN KINASE DOA-RELATED"/>
    <property type="match status" value="1"/>
</dbReference>
<dbReference type="GO" id="GO:0005524">
    <property type="term" value="F:ATP binding"/>
    <property type="evidence" value="ECO:0007669"/>
    <property type="project" value="UniProtKB-KW"/>
</dbReference>
<keyword evidence="2" id="KW-0808">Transferase</keyword>
<comment type="caution">
    <text evidence="7">The sequence shown here is derived from an EMBL/GenBank/DDBJ whole genome shotgun (WGS) entry which is preliminary data.</text>
</comment>
<dbReference type="GO" id="GO:0004674">
    <property type="term" value="F:protein serine/threonine kinase activity"/>
    <property type="evidence" value="ECO:0007669"/>
    <property type="project" value="UniProtKB-KW"/>
</dbReference>
<evidence type="ECO:0000256" key="5">
    <source>
        <dbReference type="ARBA" id="ARBA00022840"/>
    </source>
</evidence>
<keyword evidence="8" id="KW-1185">Reference proteome</keyword>
<feature type="domain" description="Protein kinase" evidence="6">
    <location>
        <begin position="1"/>
        <end position="227"/>
    </location>
</feature>
<evidence type="ECO:0000313" key="7">
    <source>
        <dbReference type="EMBL" id="KAK4223506.1"/>
    </source>
</evidence>
<evidence type="ECO:0000256" key="4">
    <source>
        <dbReference type="ARBA" id="ARBA00022777"/>
    </source>
</evidence>
<keyword evidence="1" id="KW-0723">Serine/threonine-protein kinase</keyword>
<dbReference type="InterPro" id="IPR008271">
    <property type="entry name" value="Ser/Thr_kinase_AS"/>
</dbReference>
<dbReference type="InterPro" id="IPR051175">
    <property type="entry name" value="CLK_kinases"/>
</dbReference>
<keyword evidence="3" id="KW-0547">Nucleotide-binding</keyword>
<name>A0AAN7BHE1_9PEZI</name>
<dbReference type="Proteomes" id="UP001301958">
    <property type="component" value="Unassembled WGS sequence"/>
</dbReference>
<dbReference type="Gene3D" id="1.10.510.10">
    <property type="entry name" value="Transferase(Phosphotransferase) domain 1"/>
    <property type="match status" value="1"/>
</dbReference>
<accession>A0AAN7BHE1</accession>
<dbReference type="InterPro" id="IPR000719">
    <property type="entry name" value="Prot_kinase_dom"/>
</dbReference>
<keyword evidence="4" id="KW-0418">Kinase</keyword>
<dbReference type="PANTHER" id="PTHR45646:SF11">
    <property type="entry name" value="SERINE_THREONINE-PROTEIN KINASE DOA"/>
    <property type="match status" value="1"/>
</dbReference>
<dbReference type="PROSITE" id="PS50011">
    <property type="entry name" value="PROTEIN_KINASE_DOM"/>
    <property type="match status" value="1"/>
</dbReference>
<dbReference type="InterPro" id="IPR011009">
    <property type="entry name" value="Kinase-like_dom_sf"/>
</dbReference>
<reference evidence="7" key="1">
    <citation type="journal article" date="2023" name="Mol. Phylogenet. Evol.">
        <title>Genome-scale phylogeny and comparative genomics of the fungal order Sordariales.</title>
        <authorList>
            <person name="Hensen N."/>
            <person name="Bonometti L."/>
            <person name="Westerberg I."/>
            <person name="Brannstrom I.O."/>
            <person name="Guillou S."/>
            <person name="Cros-Aarteil S."/>
            <person name="Calhoun S."/>
            <person name="Haridas S."/>
            <person name="Kuo A."/>
            <person name="Mondo S."/>
            <person name="Pangilinan J."/>
            <person name="Riley R."/>
            <person name="LaButti K."/>
            <person name="Andreopoulos B."/>
            <person name="Lipzen A."/>
            <person name="Chen C."/>
            <person name="Yan M."/>
            <person name="Daum C."/>
            <person name="Ng V."/>
            <person name="Clum A."/>
            <person name="Steindorff A."/>
            <person name="Ohm R.A."/>
            <person name="Martin F."/>
            <person name="Silar P."/>
            <person name="Natvig D.O."/>
            <person name="Lalanne C."/>
            <person name="Gautier V."/>
            <person name="Ament-Velasquez S.L."/>
            <person name="Kruys A."/>
            <person name="Hutchinson M.I."/>
            <person name="Powell A.J."/>
            <person name="Barry K."/>
            <person name="Miller A.N."/>
            <person name="Grigoriev I.V."/>
            <person name="Debuchy R."/>
            <person name="Gladieux P."/>
            <person name="Hiltunen Thoren M."/>
            <person name="Johannesson H."/>
        </authorList>
    </citation>
    <scope>NUCLEOTIDE SEQUENCE</scope>
    <source>
        <strain evidence="7">CBS 990.96</strain>
    </source>
</reference>
<dbReference type="PROSITE" id="PS00108">
    <property type="entry name" value="PROTEIN_KINASE_ST"/>
    <property type="match status" value="1"/>
</dbReference>
<protein>
    <submittedName>
        <fullName evidence="7">Srpk</fullName>
    </submittedName>
</protein>
<dbReference type="GO" id="GO:0005634">
    <property type="term" value="C:nucleus"/>
    <property type="evidence" value="ECO:0007669"/>
    <property type="project" value="TreeGrafter"/>
</dbReference>
<sequence>MYTIPAGFTWQLVCALELAHNSGVIHTDIKPDNIFVKVLDKLRIESEYFVEEVIPQQDRTEKHFMSIPSSSLRHCYFGADVKQLNNLNVALGDWEVLIKAEWDARCDFWNLGAVLFEVYRAIRLFDGRAVNRRYELKVHLAEIVDLFGPFPKDLLERGDPEIANLFNEEGRVDLDQPFDRPPLQSDVFLPDLDPETREVFASLLRYIMKINPEERPIPDEMVKHQWLTPKRVLKGP</sequence>
<proteinExistence type="predicted"/>
<evidence type="ECO:0000256" key="1">
    <source>
        <dbReference type="ARBA" id="ARBA00022527"/>
    </source>
</evidence>
<dbReference type="AlphaFoldDB" id="A0AAN7BHE1"/>
<dbReference type="SUPFAM" id="SSF56112">
    <property type="entry name" value="Protein kinase-like (PK-like)"/>
    <property type="match status" value="1"/>
</dbReference>
<dbReference type="EMBL" id="MU865424">
    <property type="protein sequence ID" value="KAK4223506.1"/>
    <property type="molecule type" value="Genomic_DNA"/>
</dbReference>
<evidence type="ECO:0000256" key="3">
    <source>
        <dbReference type="ARBA" id="ARBA00022741"/>
    </source>
</evidence>
<evidence type="ECO:0000313" key="8">
    <source>
        <dbReference type="Proteomes" id="UP001301958"/>
    </source>
</evidence>
<gene>
    <name evidence="7" type="ORF">QBC38DRAFT_512332</name>
</gene>